<proteinExistence type="inferred from homology"/>
<dbReference type="Pfam" id="PF16076">
    <property type="entry name" value="Acyltransf_C"/>
    <property type="match status" value="1"/>
</dbReference>
<keyword evidence="4" id="KW-1133">Transmembrane helix</keyword>
<keyword evidence="4" id="KW-0812">Transmembrane</keyword>
<feature type="transmembrane region" description="Helical" evidence="4">
    <location>
        <begin position="57"/>
        <end position="79"/>
    </location>
</feature>
<feature type="domain" description="Phospholipid/glycerol acyltransferase" evidence="5">
    <location>
        <begin position="92"/>
        <end position="217"/>
    </location>
</feature>
<dbReference type="EMBL" id="JBEUSY010000482">
    <property type="protein sequence ID" value="KAL1229729.1"/>
    <property type="molecule type" value="Genomic_DNA"/>
</dbReference>
<keyword evidence="4" id="KW-0472">Membrane</keyword>
<accession>A0ABR3K4L5</accession>
<organism evidence="6 7">
    <name type="scientific">Trichinella spiralis</name>
    <name type="common">Trichina worm</name>
    <dbReference type="NCBI Taxonomy" id="6334"/>
    <lineage>
        <taxon>Eukaryota</taxon>
        <taxon>Metazoa</taxon>
        <taxon>Ecdysozoa</taxon>
        <taxon>Nematoda</taxon>
        <taxon>Enoplea</taxon>
        <taxon>Dorylaimia</taxon>
        <taxon>Trichinellida</taxon>
        <taxon>Trichinellidae</taxon>
        <taxon>Trichinella</taxon>
    </lineage>
</organism>
<feature type="transmembrane region" description="Helical" evidence="4">
    <location>
        <begin position="14"/>
        <end position="37"/>
    </location>
</feature>
<keyword evidence="2" id="KW-0808">Transferase</keyword>
<evidence type="ECO:0000259" key="5">
    <source>
        <dbReference type="SMART" id="SM00563"/>
    </source>
</evidence>
<name>A0ABR3K4L5_TRISP</name>
<dbReference type="CDD" id="cd07990">
    <property type="entry name" value="LPLAT_LCLAT1-like"/>
    <property type="match status" value="1"/>
</dbReference>
<protein>
    <submittedName>
        <fullName evidence="6">1-acyl-sn-glycerol-3-phosphate acyltransferase epsilon</fullName>
    </submittedName>
</protein>
<reference evidence="6 7" key="1">
    <citation type="submission" date="2024-07" db="EMBL/GenBank/DDBJ databases">
        <title>Enhanced genomic and transcriptomic resources for Trichinella pseudospiralis and T. spiralis underpin the discovery of pronounced molecular differences between stages and species.</title>
        <authorList>
            <person name="Pasi K.K."/>
            <person name="La Rosa G."/>
            <person name="Gomez-Morales M.A."/>
            <person name="Tosini F."/>
            <person name="Sumanam S."/>
            <person name="Young N.D."/>
            <person name="Chang B.C."/>
            <person name="Robin G.B."/>
        </authorList>
    </citation>
    <scope>NUCLEOTIDE SEQUENCE [LARGE SCALE GENOMIC DNA]</scope>
    <source>
        <strain evidence="6">ISS534</strain>
    </source>
</reference>
<comment type="similarity">
    <text evidence="1">Belongs to the 1-acyl-sn-glycerol-3-phosphate acyltransferase family.</text>
</comment>
<dbReference type="PANTHER" id="PTHR10983">
    <property type="entry name" value="1-ACYLGLYCEROL-3-PHOSPHATE ACYLTRANSFERASE-RELATED"/>
    <property type="match status" value="1"/>
</dbReference>
<dbReference type="InterPro" id="IPR002123">
    <property type="entry name" value="Plipid/glycerol_acylTrfase"/>
</dbReference>
<dbReference type="SUPFAM" id="SSF69593">
    <property type="entry name" value="Glycerol-3-phosphate (1)-acyltransferase"/>
    <property type="match status" value="1"/>
</dbReference>
<evidence type="ECO:0000256" key="4">
    <source>
        <dbReference type="SAM" id="Phobius"/>
    </source>
</evidence>
<evidence type="ECO:0000256" key="2">
    <source>
        <dbReference type="ARBA" id="ARBA00022679"/>
    </source>
</evidence>
<comment type="caution">
    <text evidence="6">The sequence shown here is derived from an EMBL/GenBank/DDBJ whole genome shotgun (WGS) entry which is preliminary data.</text>
</comment>
<dbReference type="GO" id="GO:0016746">
    <property type="term" value="F:acyltransferase activity"/>
    <property type="evidence" value="ECO:0007669"/>
    <property type="project" value="UniProtKB-KW"/>
</dbReference>
<evidence type="ECO:0000313" key="6">
    <source>
        <dbReference type="EMBL" id="KAL1229729.1"/>
    </source>
</evidence>
<dbReference type="SMART" id="SM00563">
    <property type="entry name" value="PlsC"/>
    <property type="match status" value="1"/>
</dbReference>
<dbReference type="Proteomes" id="UP001558632">
    <property type="component" value="Unassembled WGS sequence"/>
</dbReference>
<dbReference type="Pfam" id="PF01553">
    <property type="entry name" value="Acyltransferase"/>
    <property type="match status" value="1"/>
</dbReference>
<dbReference type="InterPro" id="IPR032098">
    <property type="entry name" value="Acyltransf_C"/>
</dbReference>
<keyword evidence="7" id="KW-1185">Reference proteome</keyword>
<sequence>MNIITTVSSYVKTFFIPLMVMTTSVPYFCISIMWRVFSKFIFPEQIWAKVDDSMYSIYQRFVLFLFEYVSGAELIFYGIDPCSVELRGSGNIIYLFNHQSSLDWVVGDMLAVRRGRLGSLRYILKDTLQYVPLYGFYFYLHGCVYVRRAGRFRPEISGQQLDFIKNFNVPTSFVLFPEGTRFSSNNKHASEKSAQFAKEFGVAIPEYTLLPRVRGLYWILNHLRENLKFVHDVTILYERLDDIRQIPNMLTTVCNWRSTRIHIKLDCIPLYDVPRDEVPLRKWLFERFAAKENYLKQFNENGQAFPGEPSYSKPLPLRETLPSVLLVAFLTMPFIVTQVGRRLWLLVWLAGTLGKRIMLQNVQCYRIQLFIIKQSNSQTTNSLFILIQFRRMYFDAHVAHSRTESEKQGRALRRGKGPAQ</sequence>
<gene>
    <name evidence="6" type="ORF">TSPI_07543</name>
</gene>
<dbReference type="PANTHER" id="PTHR10983:SF73">
    <property type="entry name" value="1-ACYL-SN-GLYCEROL-3-PHOSPHATE ACYLTRANSFERASE EPSILON"/>
    <property type="match status" value="1"/>
</dbReference>
<keyword evidence="3 6" id="KW-0012">Acyltransferase</keyword>
<evidence type="ECO:0000313" key="7">
    <source>
        <dbReference type="Proteomes" id="UP001558632"/>
    </source>
</evidence>
<evidence type="ECO:0000256" key="3">
    <source>
        <dbReference type="ARBA" id="ARBA00023315"/>
    </source>
</evidence>
<evidence type="ECO:0000256" key="1">
    <source>
        <dbReference type="ARBA" id="ARBA00008655"/>
    </source>
</evidence>